<feature type="region of interest" description="Disordered" evidence="1">
    <location>
        <begin position="90"/>
        <end position="110"/>
    </location>
</feature>
<evidence type="ECO:0000313" key="2">
    <source>
        <dbReference type="EMBL" id="CAA9278912.1"/>
    </source>
</evidence>
<gene>
    <name evidence="2" type="ORF">AVDCRST_MAG63-3402</name>
</gene>
<dbReference type="AlphaFoldDB" id="A0A6J4JG81"/>
<protein>
    <submittedName>
        <fullName evidence="2">Uncharacterized protein</fullName>
    </submittedName>
</protein>
<feature type="region of interest" description="Disordered" evidence="1">
    <location>
        <begin position="1"/>
        <end position="41"/>
    </location>
</feature>
<evidence type="ECO:0000256" key="1">
    <source>
        <dbReference type="SAM" id="MobiDB-lite"/>
    </source>
</evidence>
<organism evidence="2">
    <name type="scientific">uncultured Armatimonadetes bacterium</name>
    <dbReference type="NCBI Taxonomy" id="157466"/>
    <lineage>
        <taxon>Bacteria</taxon>
        <taxon>Bacillati</taxon>
        <taxon>Armatimonadota</taxon>
        <taxon>environmental samples</taxon>
    </lineage>
</organism>
<sequence>MVSITTSQERPPSAAPRASRSERLAVSASTPAGTGREARPRVTMVTWWPASHAAATMAEERKPVPPMMRRSMCGLSFGEAGRLSCLCPRVPRSGAGQHPFRNGRARVESE</sequence>
<accession>A0A6J4JG81</accession>
<reference evidence="2" key="1">
    <citation type="submission" date="2020-02" db="EMBL/GenBank/DDBJ databases">
        <authorList>
            <person name="Meier V. D."/>
        </authorList>
    </citation>
    <scope>NUCLEOTIDE SEQUENCE</scope>
    <source>
        <strain evidence="2">AVDCRST_MAG63</strain>
    </source>
</reference>
<name>A0A6J4JG81_9BACT</name>
<proteinExistence type="predicted"/>
<dbReference type="EMBL" id="CADCTO010000450">
    <property type="protein sequence ID" value="CAA9278912.1"/>
    <property type="molecule type" value="Genomic_DNA"/>
</dbReference>